<gene>
    <name evidence="3" type="ORF">PT974_07968</name>
</gene>
<accession>A0ABR0SC39</accession>
<protein>
    <recommendedName>
        <fullName evidence="2">DUF7580 domain-containing protein</fullName>
    </recommendedName>
</protein>
<evidence type="ECO:0000313" key="3">
    <source>
        <dbReference type="EMBL" id="KAK5989710.1"/>
    </source>
</evidence>
<dbReference type="Pfam" id="PF24476">
    <property type="entry name" value="DUF7580"/>
    <property type="match status" value="1"/>
</dbReference>
<reference evidence="3 4" key="1">
    <citation type="submission" date="2024-01" db="EMBL/GenBank/DDBJ databases">
        <title>Complete genome of Cladobotryum mycophilum ATHUM6906.</title>
        <authorList>
            <person name="Christinaki A.C."/>
            <person name="Myridakis A.I."/>
            <person name="Kouvelis V.N."/>
        </authorList>
    </citation>
    <scope>NUCLEOTIDE SEQUENCE [LARGE SCALE GENOMIC DNA]</scope>
    <source>
        <strain evidence="3 4">ATHUM6906</strain>
    </source>
</reference>
<feature type="signal peptide" evidence="1">
    <location>
        <begin position="1"/>
        <end position="23"/>
    </location>
</feature>
<dbReference type="InterPro" id="IPR056002">
    <property type="entry name" value="DUF7580"/>
</dbReference>
<dbReference type="PANTHER" id="PTHR35186:SF4">
    <property type="entry name" value="PRION-INHIBITION AND PROPAGATION HELO DOMAIN-CONTAINING PROTEIN"/>
    <property type="match status" value="1"/>
</dbReference>
<keyword evidence="4" id="KW-1185">Reference proteome</keyword>
<feature type="domain" description="DUF7580" evidence="2">
    <location>
        <begin position="141"/>
        <end position="497"/>
    </location>
</feature>
<sequence>MSSVKVVGIVLAVIPLLISAVEASRNGYDKSLLAFRKRKYVDKLAVSLLFQKQIVSETGDSNDIIATIKANLAARKYQIDFIARLTLSFRGSTMNKSVKALDNATNALHKFYQVALINRGGLPSAGSFSSHRSSKMVKALRRINSSANHLYMAFCQCCRSDTCQHEHEVDVFLEERINIADASKSLKSAGRSGYEAASFNLMFSAVHVNSSQTWWRELFIHISEQVEHDNLSSSIPSRVRFQKENSPQIETVISKPCESIGSDTVHDFCSALTAASHGAHRVTFVLHDNQRISTRQSEQHTILNRQNVQKVTLKSLLLEREGKGPSVGIALRMRMLLALRLASSLLQLSQTRWLASGLSNESVYFLKQPTKDGVTQAVDYNRVFVSAPIGLESKQELTEPKFVLWELGILLLEIWHQTTLEAFFSLGEAPKDYFCRWEYAVKWRDEIDDPPLGSYEEAISYCLEGVLSKYRSGWNGNELWNSVYNNIIEPLSRNCNHWR</sequence>
<proteinExistence type="predicted"/>
<evidence type="ECO:0000313" key="4">
    <source>
        <dbReference type="Proteomes" id="UP001338125"/>
    </source>
</evidence>
<name>A0ABR0SC39_9HYPO</name>
<keyword evidence="1" id="KW-0732">Signal</keyword>
<organism evidence="3 4">
    <name type="scientific">Cladobotryum mycophilum</name>
    <dbReference type="NCBI Taxonomy" id="491253"/>
    <lineage>
        <taxon>Eukaryota</taxon>
        <taxon>Fungi</taxon>
        <taxon>Dikarya</taxon>
        <taxon>Ascomycota</taxon>
        <taxon>Pezizomycotina</taxon>
        <taxon>Sordariomycetes</taxon>
        <taxon>Hypocreomycetidae</taxon>
        <taxon>Hypocreales</taxon>
        <taxon>Hypocreaceae</taxon>
        <taxon>Cladobotryum</taxon>
    </lineage>
</organism>
<dbReference type="EMBL" id="JAVFKD010000014">
    <property type="protein sequence ID" value="KAK5989710.1"/>
    <property type="molecule type" value="Genomic_DNA"/>
</dbReference>
<dbReference type="PANTHER" id="PTHR35186">
    <property type="entry name" value="ANK_REP_REGION DOMAIN-CONTAINING PROTEIN"/>
    <property type="match status" value="1"/>
</dbReference>
<comment type="caution">
    <text evidence="3">The sequence shown here is derived from an EMBL/GenBank/DDBJ whole genome shotgun (WGS) entry which is preliminary data.</text>
</comment>
<dbReference type="Proteomes" id="UP001338125">
    <property type="component" value="Unassembled WGS sequence"/>
</dbReference>
<feature type="chain" id="PRO_5046497836" description="DUF7580 domain-containing protein" evidence="1">
    <location>
        <begin position="24"/>
        <end position="499"/>
    </location>
</feature>
<evidence type="ECO:0000259" key="2">
    <source>
        <dbReference type="Pfam" id="PF24476"/>
    </source>
</evidence>
<evidence type="ECO:0000256" key="1">
    <source>
        <dbReference type="SAM" id="SignalP"/>
    </source>
</evidence>